<evidence type="ECO:0000256" key="5">
    <source>
        <dbReference type="ARBA" id="ARBA00022741"/>
    </source>
</evidence>
<dbReference type="InterPro" id="IPR000719">
    <property type="entry name" value="Prot_kinase_dom"/>
</dbReference>
<dbReference type="PROSITE" id="PS50053">
    <property type="entry name" value="UBIQUITIN_2"/>
    <property type="match status" value="1"/>
</dbReference>
<protein>
    <submittedName>
        <fullName evidence="12">Uncharacterized protein</fullName>
    </submittedName>
</protein>
<keyword evidence="2" id="KW-0963">Cytoplasm</keyword>
<feature type="binding site" evidence="8">
    <location>
        <position position="48"/>
    </location>
    <ligand>
        <name>ATP</name>
        <dbReference type="ChEBI" id="CHEBI:30616"/>
    </ligand>
</feature>
<dbReference type="SUPFAM" id="SSF56112">
    <property type="entry name" value="Protein kinase-like (PK-like)"/>
    <property type="match status" value="1"/>
</dbReference>
<dbReference type="GO" id="GO:0004674">
    <property type="term" value="F:protein serine/threonine kinase activity"/>
    <property type="evidence" value="ECO:0007669"/>
    <property type="project" value="UniProtKB-KW"/>
</dbReference>
<evidence type="ECO:0000256" key="4">
    <source>
        <dbReference type="ARBA" id="ARBA00022679"/>
    </source>
</evidence>
<dbReference type="PROSITE" id="PS00107">
    <property type="entry name" value="PROTEIN_KINASE_ATP"/>
    <property type="match status" value="1"/>
</dbReference>
<dbReference type="SMART" id="SM00220">
    <property type="entry name" value="S_TKc"/>
    <property type="match status" value="1"/>
</dbReference>
<evidence type="ECO:0000259" key="11">
    <source>
        <dbReference type="PROSITE" id="PS50053"/>
    </source>
</evidence>
<dbReference type="EMBL" id="JAZGQO010000010">
    <property type="protein sequence ID" value="KAK6174963.1"/>
    <property type="molecule type" value="Genomic_DNA"/>
</dbReference>
<gene>
    <name evidence="12" type="ORF">SNE40_013514</name>
</gene>
<dbReference type="Proteomes" id="UP001347796">
    <property type="component" value="Unassembled WGS sequence"/>
</dbReference>
<dbReference type="PROSITE" id="PS50011">
    <property type="entry name" value="PROTEIN_KINASE_DOM"/>
    <property type="match status" value="1"/>
</dbReference>
<dbReference type="Gene3D" id="1.20.1270.420">
    <property type="match status" value="1"/>
</dbReference>
<dbReference type="InterPro" id="IPR017441">
    <property type="entry name" value="Protein_kinase_ATP_BS"/>
</dbReference>
<evidence type="ECO:0000259" key="10">
    <source>
        <dbReference type="PROSITE" id="PS50011"/>
    </source>
</evidence>
<dbReference type="InterPro" id="IPR000626">
    <property type="entry name" value="Ubiquitin-like_dom"/>
</dbReference>
<dbReference type="Gene3D" id="3.10.20.90">
    <property type="entry name" value="Phosphatidylinositol 3-kinase Catalytic Subunit, Chain A, domain 1"/>
    <property type="match status" value="1"/>
</dbReference>
<dbReference type="Gene3D" id="3.30.200.20">
    <property type="entry name" value="Phosphorylase Kinase, domain 1"/>
    <property type="match status" value="1"/>
</dbReference>
<name>A0AAN8JG47_PATCE</name>
<dbReference type="GO" id="GO:0005524">
    <property type="term" value="F:ATP binding"/>
    <property type="evidence" value="ECO:0007669"/>
    <property type="project" value="UniProtKB-UniRule"/>
</dbReference>
<keyword evidence="9" id="KW-0175">Coiled coil</keyword>
<keyword evidence="6" id="KW-0418">Kinase</keyword>
<evidence type="ECO:0000256" key="7">
    <source>
        <dbReference type="ARBA" id="ARBA00022840"/>
    </source>
</evidence>
<dbReference type="InterPro" id="IPR011009">
    <property type="entry name" value="Kinase-like_dom_sf"/>
</dbReference>
<comment type="caution">
    <text evidence="12">The sequence shown here is derived from an EMBL/GenBank/DDBJ whole genome shotgun (WGS) entry which is preliminary data.</text>
</comment>
<evidence type="ECO:0000256" key="8">
    <source>
        <dbReference type="PROSITE-ProRule" id="PRU10141"/>
    </source>
</evidence>
<accession>A0AAN8JG47</accession>
<comment type="subcellular location">
    <subcellularLocation>
        <location evidence="1">Cytoplasm</location>
    </subcellularLocation>
</comment>
<evidence type="ECO:0000256" key="3">
    <source>
        <dbReference type="ARBA" id="ARBA00022527"/>
    </source>
</evidence>
<proteinExistence type="predicted"/>
<dbReference type="PANTHER" id="PTHR22969">
    <property type="entry name" value="IKB KINASE"/>
    <property type="match status" value="1"/>
</dbReference>
<feature type="domain" description="Protein kinase" evidence="10">
    <location>
        <begin position="19"/>
        <end position="313"/>
    </location>
</feature>
<sequence>MNDERRTDRNIILTTSLAYTRDNIIGSGASSIVYCAIHRKTGQTYAAKVLKDNSKANLQDLQREIFSLRQLNHPNVIKFYGVEKELDSGRQVVILQYCQSSLHSFLQEPENVHGVCDIELIILFKDLCSALSYMRIRNIIHRDIKPGNVLRYTPPDLSTVYILSDFGTSRNLEDEGTYYSLVGTEEYLHPAVYEKAFVDRTVPTAFTLSTDLWSLACTLYQAVTSKMPFIPKAGAREDKNTMYEMISCKPSGALSGYQDEANGEIKWMTDFPAGCRSSRNLQELLKNIISKLLEAEPRKQLSYEELFSEQRKLNKRFQLNIINTSDGTNFNLYFTPNDSLTELKEEIARYTDVPAEYQTLYYDDLMLDKAVIRGSSLGDLFKQRQTNYITAVFKHNLEEGLKPFKLESFGVYKNSCSVGDDYDITFKRSFIVIQIGDLIYNSFHYQQKTVRTSVTMWQMIKTFTLKIDKSCEYTSLEINNLKYLLQFYRREVREEEEDLLELSFKPIGDDIRHVEHRVVNGNASAQKNSTYSQDVTNMAALDKMEADLKPVRDIIRHLNIKMEAQYGKMAVPQDSCTCSCLQKAKKYADDIKIILTRMKRRKKLEILTEEERILHLKDRNDVEEMSASCLNLWQDHCWMNKQHYYKQFIHSKKSFHECHDLTLKANDRLKRIREKYNILNEQTRKSVNVKNEHSIDALHIRNGSVKNVDSSSMLKVDVSVPGTVPTS</sequence>
<reference evidence="12 13" key="1">
    <citation type="submission" date="2024-01" db="EMBL/GenBank/DDBJ databases">
        <title>The genome of the rayed Mediterranean limpet Patella caerulea (Linnaeus, 1758).</title>
        <authorList>
            <person name="Anh-Thu Weber A."/>
            <person name="Halstead-Nussloch G."/>
        </authorList>
    </citation>
    <scope>NUCLEOTIDE SEQUENCE [LARGE SCALE GENOMIC DNA]</scope>
    <source>
        <strain evidence="12">AATW-2023a</strain>
        <tissue evidence="12">Whole specimen</tissue>
    </source>
</reference>
<organism evidence="12 13">
    <name type="scientific">Patella caerulea</name>
    <name type="common">Rayed Mediterranean limpet</name>
    <dbReference type="NCBI Taxonomy" id="87958"/>
    <lineage>
        <taxon>Eukaryota</taxon>
        <taxon>Metazoa</taxon>
        <taxon>Spiralia</taxon>
        <taxon>Lophotrochozoa</taxon>
        <taxon>Mollusca</taxon>
        <taxon>Gastropoda</taxon>
        <taxon>Patellogastropoda</taxon>
        <taxon>Patelloidea</taxon>
        <taxon>Patellidae</taxon>
        <taxon>Patella</taxon>
    </lineage>
</organism>
<evidence type="ECO:0000256" key="2">
    <source>
        <dbReference type="ARBA" id="ARBA00022490"/>
    </source>
</evidence>
<evidence type="ECO:0000313" key="13">
    <source>
        <dbReference type="Proteomes" id="UP001347796"/>
    </source>
</evidence>
<dbReference type="AlphaFoldDB" id="A0AAN8JG47"/>
<feature type="domain" description="Ubiquitin-like" evidence="11">
    <location>
        <begin position="317"/>
        <end position="380"/>
    </location>
</feature>
<feature type="coiled-coil region" evidence="9">
    <location>
        <begin position="478"/>
        <end position="505"/>
    </location>
</feature>
<keyword evidence="13" id="KW-1185">Reference proteome</keyword>
<evidence type="ECO:0000256" key="6">
    <source>
        <dbReference type="ARBA" id="ARBA00022777"/>
    </source>
</evidence>
<dbReference type="SUPFAM" id="SSF54236">
    <property type="entry name" value="Ubiquitin-like"/>
    <property type="match status" value="1"/>
</dbReference>
<keyword evidence="4" id="KW-0808">Transferase</keyword>
<keyword evidence="5 8" id="KW-0547">Nucleotide-binding</keyword>
<dbReference type="InterPro" id="IPR051180">
    <property type="entry name" value="IKK"/>
</dbReference>
<evidence type="ECO:0000256" key="1">
    <source>
        <dbReference type="ARBA" id="ARBA00004496"/>
    </source>
</evidence>
<dbReference type="FunFam" id="1.10.510.10:FF:000100">
    <property type="entry name" value="inhibitor of nuclear factor kappa-B kinase subunit epsilon"/>
    <property type="match status" value="1"/>
</dbReference>
<evidence type="ECO:0000313" key="12">
    <source>
        <dbReference type="EMBL" id="KAK6174963.1"/>
    </source>
</evidence>
<dbReference type="Gene3D" id="1.10.510.10">
    <property type="entry name" value="Transferase(Phosphotransferase) domain 1"/>
    <property type="match status" value="1"/>
</dbReference>
<dbReference type="PANTHER" id="PTHR22969:SF15">
    <property type="entry name" value="FI05319P"/>
    <property type="match status" value="1"/>
</dbReference>
<keyword evidence="3" id="KW-0723">Serine/threonine-protein kinase</keyword>
<dbReference type="GO" id="GO:0005737">
    <property type="term" value="C:cytoplasm"/>
    <property type="evidence" value="ECO:0007669"/>
    <property type="project" value="UniProtKB-SubCell"/>
</dbReference>
<keyword evidence="7 8" id="KW-0067">ATP-binding</keyword>
<dbReference type="Pfam" id="PF00069">
    <property type="entry name" value="Pkinase"/>
    <property type="match status" value="1"/>
</dbReference>
<evidence type="ECO:0000256" key="9">
    <source>
        <dbReference type="SAM" id="Coils"/>
    </source>
</evidence>
<dbReference type="InterPro" id="IPR029071">
    <property type="entry name" value="Ubiquitin-like_domsf"/>
</dbReference>